<evidence type="ECO:0000313" key="2">
    <source>
        <dbReference type="Proteomes" id="UP001412067"/>
    </source>
</evidence>
<sequence length="109" mass="12641">MRVRLTSACEDRLCTNYQHRKSKTTPLRFVEKVCVLPYHNFRAFARTLVYHAVAVQSKEEDNEAEPYICKHATRRWSGTVGVALFRCRLAGRGHGMHGFCTIRGRWWAA</sequence>
<name>A0ABR2MBE7_9ASPA</name>
<reference evidence="1 2" key="1">
    <citation type="journal article" date="2022" name="Nat. Plants">
        <title>Genomes of leafy and leafless Platanthera orchids illuminate the evolution of mycoheterotrophy.</title>
        <authorList>
            <person name="Li M.H."/>
            <person name="Liu K.W."/>
            <person name="Li Z."/>
            <person name="Lu H.C."/>
            <person name="Ye Q.L."/>
            <person name="Zhang D."/>
            <person name="Wang J.Y."/>
            <person name="Li Y.F."/>
            <person name="Zhong Z.M."/>
            <person name="Liu X."/>
            <person name="Yu X."/>
            <person name="Liu D.K."/>
            <person name="Tu X.D."/>
            <person name="Liu B."/>
            <person name="Hao Y."/>
            <person name="Liao X.Y."/>
            <person name="Jiang Y.T."/>
            <person name="Sun W.H."/>
            <person name="Chen J."/>
            <person name="Chen Y.Q."/>
            <person name="Ai Y."/>
            <person name="Zhai J.W."/>
            <person name="Wu S.S."/>
            <person name="Zhou Z."/>
            <person name="Hsiao Y.Y."/>
            <person name="Wu W.L."/>
            <person name="Chen Y.Y."/>
            <person name="Lin Y.F."/>
            <person name="Hsu J.L."/>
            <person name="Li C.Y."/>
            <person name="Wang Z.W."/>
            <person name="Zhao X."/>
            <person name="Zhong W.Y."/>
            <person name="Ma X.K."/>
            <person name="Ma L."/>
            <person name="Huang J."/>
            <person name="Chen G.Z."/>
            <person name="Huang M.Z."/>
            <person name="Huang L."/>
            <person name="Peng D.H."/>
            <person name="Luo Y.B."/>
            <person name="Zou S.Q."/>
            <person name="Chen S.P."/>
            <person name="Lan S."/>
            <person name="Tsai W.C."/>
            <person name="Van de Peer Y."/>
            <person name="Liu Z.J."/>
        </authorList>
    </citation>
    <scope>NUCLEOTIDE SEQUENCE [LARGE SCALE GENOMIC DNA]</scope>
    <source>
        <strain evidence="1">Lor288</strain>
    </source>
</reference>
<proteinExistence type="predicted"/>
<dbReference type="Proteomes" id="UP001412067">
    <property type="component" value="Unassembled WGS sequence"/>
</dbReference>
<gene>
    <name evidence="1" type="ORF">KSP40_PGU016251</name>
</gene>
<accession>A0ABR2MBE7</accession>
<dbReference type="EMBL" id="JBBWWR010000009">
    <property type="protein sequence ID" value="KAK8961487.1"/>
    <property type="molecule type" value="Genomic_DNA"/>
</dbReference>
<keyword evidence="2" id="KW-1185">Reference proteome</keyword>
<organism evidence="1 2">
    <name type="scientific">Platanthera guangdongensis</name>
    <dbReference type="NCBI Taxonomy" id="2320717"/>
    <lineage>
        <taxon>Eukaryota</taxon>
        <taxon>Viridiplantae</taxon>
        <taxon>Streptophyta</taxon>
        <taxon>Embryophyta</taxon>
        <taxon>Tracheophyta</taxon>
        <taxon>Spermatophyta</taxon>
        <taxon>Magnoliopsida</taxon>
        <taxon>Liliopsida</taxon>
        <taxon>Asparagales</taxon>
        <taxon>Orchidaceae</taxon>
        <taxon>Orchidoideae</taxon>
        <taxon>Orchideae</taxon>
        <taxon>Orchidinae</taxon>
        <taxon>Platanthera</taxon>
    </lineage>
</organism>
<protein>
    <submittedName>
        <fullName evidence="1">Uncharacterized protein</fullName>
    </submittedName>
</protein>
<evidence type="ECO:0000313" key="1">
    <source>
        <dbReference type="EMBL" id="KAK8961487.1"/>
    </source>
</evidence>
<comment type="caution">
    <text evidence="1">The sequence shown here is derived from an EMBL/GenBank/DDBJ whole genome shotgun (WGS) entry which is preliminary data.</text>
</comment>